<dbReference type="AlphaFoldDB" id="A0AA39V347"/>
<feature type="chain" id="PRO_5041261612" evidence="1">
    <location>
        <begin position="22"/>
        <end position="344"/>
    </location>
</feature>
<accession>A0AA39V347</accession>
<gene>
    <name evidence="2" type="ORF">JMJ35_007853</name>
</gene>
<dbReference type="GO" id="GO:0008237">
    <property type="term" value="F:metallopeptidase activity"/>
    <property type="evidence" value="ECO:0007669"/>
    <property type="project" value="InterPro"/>
</dbReference>
<sequence>MHWKPFFSSIVFLLHLHLINALILPSGTSTGIEPRAAGLPSLVPGEDLSTPSQELTKRHQWKARSAAATSAPGGSGTQFIFTGFDAGQILIVRRAIRDAAWLGQMGAAELANMNSVNDLSPAFQTYFGAQYAAGRMDIIRANVNRLANILNNNVIQNIFNASQQPAGRPNSVASLNWVTGVLTIYPRFFANNIPNLGSLAPFAGANNDPSQLNLYINRGVAIAHEAYHKVMHTESMENVAYDLMWADVNVPGTPTYNGNYPTSEVVIYNPVNSAQLADFDQLAAMQNASNWQWYLLAVWMARYIAGNLPGKPNFPNSKMMAREILEAAGALEPRIAKLADVLLS</sequence>
<evidence type="ECO:0000313" key="2">
    <source>
        <dbReference type="EMBL" id="KAK0509459.1"/>
    </source>
</evidence>
<dbReference type="InterPro" id="IPR024079">
    <property type="entry name" value="MetalloPept_cat_dom_sf"/>
</dbReference>
<keyword evidence="3" id="KW-1185">Reference proteome</keyword>
<proteinExistence type="predicted"/>
<evidence type="ECO:0000256" key="1">
    <source>
        <dbReference type="SAM" id="SignalP"/>
    </source>
</evidence>
<name>A0AA39V347_9LECA</name>
<comment type="caution">
    <text evidence="2">The sequence shown here is derived from an EMBL/GenBank/DDBJ whole genome shotgun (WGS) entry which is preliminary data.</text>
</comment>
<dbReference type="Proteomes" id="UP001166286">
    <property type="component" value="Unassembled WGS sequence"/>
</dbReference>
<evidence type="ECO:0000313" key="3">
    <source>
        <dbReference type="Proteomes" id="UP001166286"/>
    </source>
</evidence>
<reference evidence="2" key="1">
    <citation type="submission" date="2023-03" db="EMBL/GenBank/DDBJ databases">
        <title>Complete genome of Cladonia borealis.</title>
        <authorList>
            <person name="Park H."/>
        </authorList>
    </citation>
    <scope>NUCLEOTIDE SEQUENCE</scope>
    <source>
        <strain evidence="2">ANT050790</strain>
    </source>
</reference>
<protein>
    <submittedName>
        <fullName evidence="2">Uncharacterized protein</fullName>
    </submittedName>
</protein>
<dbReference type="Gene3D" id="3.40.390.10">
    <property type="entry name" value="Collagenase (Catalytic Domain)"/>
    <property type="match status" value="1"/>
</dbReference>
<dbReference type="EMBL" id="JAFEKC020000018">
    <property type="protein sequence ID" value="KAK0509459.1"/>
    <property type="molecule type" value="Genomic_DNA"/>
</dbReference>
<organism evidence="2 3">
    <name type="scientific">Cladonia borealis</name>
    <dbReference type="NCBI Taxonomy" id="184061"/>
    <lineage>
        <taxon>Eukaryota</taxon>
        <taxon>Fungi</taxon>
        <taxon>Dikarya</taxon>
        <taxon>Ascomycota</taxon>
        <taxon>Pezizomycotina</taxon>
        <taxon>Lecanoromycetes</taxon>
        <taxon>OSLEUM clade</taxon>
        <taxon>Lecanoromycetidae</taxon>
        <taxon>Lecanorales</taxon>
        <taxon>Lecanorineae</taxon>
        <taxon>Cladoniaceae</taxon>
        <taxon>Cladonia</taxon>
    </lineage>
</organism>
<feature type="signal peptide" evidence="1">
    <location>
        <begin position="1"/>
        <end position="21"/>
    </location>
</feature>
<keyword evidence="1" id="KW-0732">Signal</keyword>